<comment type="catalytic activity">
    <reaction evidence="8">
        <text>5,6-dimethylbenzimidazole + nicotinate beta-D-ribonucleotide = alpha-ribazole 5'-phosphate + nicotinate + H(+)</text>
        <dbReference type="Rhea" id="RHEA:11196"/>
        <dbReference type="ChEBI" id="CHEBI:15378"/>
        <dbReference type="ChEBI" id="CHEBI:15890"/>
        <dbReference type="ChEBI" id="CHEBI:32544"/>
        <dbReference type="ChEBI" id="CHEBI:57502"/>
        <dbReference type="ChEBI" id="CHEBI:57918"/>
        <dbReference type="EC" id="2.4.2.21"/>
    </reaction>
</comment>
<dbReference type="NCBIfam" id="TIGR03160">
    <property type="entry name" value="cobT_DBIPRT"/>
    <property type="match status" value="1"/>
</dbReference>
<sequence length="303" mass="31829">DKVHISIFAADHGVAEEGVSAFPQVVTGEMVKNFVRGGAAISVLAQHHQAQLEIIDVGVKDFPQMTGVIRARVGNSSHNIVQENAMTEAQLQLALQTGREAAERAKANNAQVFIGGEMGIANTTSATAIACALLNISDVATLTGAGTGLDNAGIKHKSTIVAAILVRYQKELAQQDSSSDNEALHVLNVLRMVGGFEIVALVGAYMRSAQLGIPVLVDGFITTVAALAAIKLNENINLWMLFSHCSAESGHAKILSALDVKSLVNFDMRLGEASGAATVIPLIQQALALHNNMATFAEAEVSK</sequence>
<gene>
    <name evidence="10" type="primary">cobT</name>
    <name evidence="10" type="ORF">ENJ51_10855</name>
</gene>
<proteinExistence type="inferred from homology"/>
<evidence type="ECO:0000256" key="7">
    <source>
        <dbReference type="ARBA" id="ARBA00022679"/>
    </source>
</evidence>
<evidence type="ECO:0000313" key="10">
    <source>
        <dbReference type="EMBL" id="HFC93296.1"/>
    </source>
</evidence>
<evidence type="ECO:0000256" key="1">
    <source>
        <dbReference type="ARBA" id="ARBA00005049"/>
    </source>
</evidence>
<dbReference type="FunFam" id="3.40.50.10210:FF:000001">
    <property type="entry name" value="Nicotinate-nucleotide--dimethylbenzimidazole phosphoribosyltransferase"/>
    <property type="match status" value="1"/>
</dbReference>
<dbReference type="Gene3D" id="1.10.1610.10">
    <property type="match status" value="1"/>
</dbReference>
<dbReference type="AlphaFoldDB" id="A0A7V2T4Q8"/>
<dbReference type="EMBL" id="DRMS01000407">
    <property type="protein sequence ID" value="HFC93296.1"/>
    <property type="molecule type" value="Genomic_DNA"/>
</dbReference>
<evidence type="ECO:0000256" key="9">
    <source>
        <dbReference type="NCBIfam" id="TIGR03160"/>
    </source>
</evidence>
<name>A0A7V2T4Q8_LEUMU</name>
<keyword evidence="5" id="KW-0169">Cobalamin biosynthesis</keyword>
<protein>
    <recommendedName>
        <fullName evidence="4 9">Nicotinate-nucleotide--dimethylbenzimidazole phosphoribosyltransferase</fullName>
        <ecNumber evidence="3 9">2.4.2.21</ecNumber>
    </recommendedName>
</protein>
<dbReference type="InterPro" id="IPR036087">
    <property type="entry name" value="Nict_dMeBzImd_PRibTrfase_sf"/>
</dbReference>
<dbReference type="InterPro" id="IPR003200">
    <property type="entry name" value="Nict_dMeBzImd_PRibTrfase"/>
</dbReference>
<dbReference type="InterPro" id="IPR017846">
    <property type="entry name" value="Nict_dMeBzImd_PRibTrfase_bact"/>
</dbReference>
<reference evidence="10" key="1">
    <citation type="journal article" date="2020" name="mSystems">
        <title>Genome- and Community-Level Interaction Insights into Carbon Utilization and Element Cycling Functions of Hydrothermarchaeota in Hydrothermal Sediment.</title>
        <authorList>
            <person name="Zhou Z."/>
            <person name="Liu Y."/>
            <person name="Xu W."/>
            <person name="Pan J."/>
            <person name="Luo Z.H."/>
            <person name="Li M."/>
        </authorList>
    </citation>
    <scope>NUCLEOTIDE SEQUENCE [LARGE SCALE GENOMIC DNA]</scope>
    <source>
        <strain evidence="10">HyVt-493</strain>
    </source>
</reference>
<dbReference type="Gene3D" id="3.40.50.10210">
    <property type="match status" value="1"/>
</dbReference>
<comment type="similarity">
    <text evidence="2">Belongs to the CobT family.</text>
</comment>
<dbReference type="Pfam" id="PF02277">
    <property type="entry name" value="DBI_PRT"/>
    <property type="match status" value="1"/>
</dbReference>
<dbReference type="GO" id="GO:0009236">
    <property type="term" value="P:cobalamin biosynthetic process"/>
    <property type="evidence" value="ECO:0007669"/>
    <property type="project" value="UniProtKB-UniRule"/>
</dbReference>
<dbReference type="PANTHER" id="PTHR43463:SF1">
    <property type="entry name" value="NICOTINATE-NUCLEOTIDE--DIMETHYLBENZIMIDAZOLE PHOSPHORIBOSYLTRANSFERASE"/>
    <property type="match status" value="1"/>
</dbReference>
<dbReference type="Proteomes" id="UP000885750">
    <property type="component" value="Unassembled WGS sequence"/>
</dbReference>
<dbReference type="SUPFAM" id="SSF52733">
    <property type="entry name" value="Nicotinate mononucleotide:5,6-dimethylbenzimidazole phosphoribosyltransferase (CobT)"/>
    <property type="match status" value="1"/>
</dbReference>
<dbReference type="NCBIfam" id="NF000996">
    <property type="entry name" value="PRK00105.1"/>
    <property type="match status" value="1"/>
</dbReference>
<evidence type="ECO:0000256" key="6">
    <source>
        <dbReference type="ARBA" id="ARBA00022676"/>
    </source>
</evidence>
<dbReference type="GO" id="GO:0008939">
    <property type="term" value="F:nicotinate-nucleotide-dimethylbenzimidazole phosphoribosyltransferase activity"/>
    <property type="evidence" value="ECO:0007669"/>
    <property type="project" value="UniProtKB-UniRule"/>
</dbReference>
<comment type="pathway">
    <text evidence="1">Nucleoside biosynthesis; alpha-ribazole biosynthesis; alpha-ribazole from 5,6-dimethylbenzimidazole: step 1/2.</text>
</comment>
<evidence type="ECO:0000256" key="3">
    <source>
        <dbReference type="ARBA" id="ARBA00011991"/>
    </source>
</evidence>
<feature type="non-terminal residue" evidence="10">
    <location>
        <position position="1"/>
    </location>
</feature>
<evidence type="ECO:0000256" key="4">
    <source>
        <dbReference type="ARBA" id="ARBA00015486"/>
    </source>
</evidence>
<keyword evidence="6 10" id="KW-0328">Glycosyltransferase</keyword>
<accession>A0A7V2T4Q8</accession>
<dbReference type="PANTHER" id="PTHR43463">
    <property type="entry name" value="NICOTINATE-NUCLEOTIDE--DIMETHYLBENZIMIDAZOLE PHOSPHORIBOSYLTRANSFERASE"/>
    <property type="match status" value="1"/>
</dbReference>
<dbReference type="EC" id="2.4.2.21" evidence="3 9"/>
<dbReference type="InterPro" id="IPR023195">
    <property type="entry name" value="Nict_dMeBzImd_PRibTrfase_N"/>
</dbReference>
<evidence type="ECO:0000256" key="5">
    <source>
        <dbReference type="ARBA" id="ARBA00022573"/>
    </source>
</evidence>
<evidence type="ECO:0000256" key="2">
    <source>
        <dbReference type="ARBA" id="ARBA00007110"/>
    </source>
</evidence>
<dbReference type="CDD" id="cd02439">
    <property type="entry name" value="DMB-PRT_CobT"/>
    <property type="match status" value="1"/>
</dbReference>
<evidence type="ECO:0000256" key="8">
    <source>
        <dbReference type="ARBA" id="ARBA00047340"/>
    </source>
</evidence>
<comment type="caution">
    <text evidence="10">The sequence shown here is derived from an EMBL/GenBank/DDBJ whole genome shotgun (WGS) entry which is preliminary data.</text>
</comment>
<keyword evidence="7 10" id="KW-0808">Transferase</keyword>
<organism evidence="10">
    <name type="scientific">Leucothrix mucor</name>
    <dbReference type="NCBI Taxonomy" id="45248"/>
    <lineage>
        <taxon>Bacteria</taxon>
        <taxon>Pseudomonadati</taxon>
        <taxon>Pseudomonadota</taxon>
        <taxon>Gammaproteobacteria</taxon>
        <taxon>Thiotrichales</taxon>
        <taxon>Thiotrichaceae</taxon>
        <taxon>Leucothrix</taxon>
    </lineage>
</organism>
<dbReference type="UniPathway" id="UPA00061">
    <property type="reaction ID" value="UER00516"/>
</dbReference>